<comment type="function">
    <text evidence="5">mRNA cap-binding component of the eukaryotic translation initiation factor 3 (eIF-3) complex, which is involved in protein synthesis of a specialized repertoire of mRNAs and, together with other initiation factors, stimulates binding of mRNA and methionyl-tRNAi to the 40S ribosome. The eIF-3 complex specifically targets and initiates translation of a subset of mRNAs involved in cell proliferation. In the eIF-3 complex, eif3d specifically recognizes and binds the 7-methylguanosine cap of a subset of mRNAs.</text>
</comment>
<dbReference type="Pfam" id="PF05091">
    <property type="entry name" value="eIF-3_zeta"/>
    <property type="match status" value="1"/>
</dbReference>
<dbReference type="InterPro" id="IPR007783">
    <property type="entry name" value="eIF3d"/>
</dbReference>
<evidence type="ECO:0000256" key="6">
    <source>
        <dbReference type="SAM" id="MobiDB-lite"/>
    </source>
</evidence>
<feature type="region of interest" description="Disordered" evidence="6">
    <location>
        <begin position="39"/>
        <end position="65"/>
    </location>
</feature>
<dbReference type="PIRSF" id="PIRSF016281">
    <property type="entry name" value="EIF-3_zeta"/>
    <property type="match status" value="1"/>
</dbReference>
<keyword evidence="4 5" id="KW-0648">Protein biosynthesis</keyword>
<feature type="compositionally biased region" description="Gly residues" evidence="6">
    <location>
        <begin position="125"/>
        <end position="142"/>
    </location>
</feature>
<evidence type="ECO:0000256" key="3">
    <source>
        <dbReference type="ARBA" id="ARBA00022884"/>
    </source>
</evidence>
<dbReference type="PANTHER" id="PTHR12399:SF0">
    <property type="entry name" value="EUKARYOTIC TRANSLATION INITIATION FACTOR 3 SUBUNIT D"/>
    <property type="match status" value="1"/>
</dbReference>
<dbReference type="GO" id="GO:0016282">
    <property type="term" value="C:eukaryotic 43S preinitiation complex"/>
    <property type="evidence" value="ECO:0007669"/>
    <property type="project" value="UniProtKB-UniRule"/>
</dbReference>
<evidence type="ECO:0000256" key="2">
    <source>
        <dbReference type="ARBA" id="ARBA00022540"/>
    </source>
</evidence>
<keyword evidence="1 5" id="KW-0963">Cytoplasm</keyword>
<dbReference type="HAMAP" id="MF_03003">
    <property type="entry name" value="eIF3d"/>
    <property type="match status" value="1"/>
</dbReference>
<comment type="subcellular location">
    <subcellularLocation>
        <location evidence="5">Cytoplasm</location>
    </subcellularLocation>
</comment>
<sequence length="558" mass="61428">MTSSLADLIAALPAEDGWGPPAVTETTLNGVPYAPFSKGDKLGRMADWTTDSKSERGGRQQYNRNYRDQQIYGAGTAAIFTAPVTEADEASFSVVSREPTKTRYGRGAIFTRGGRGARGAQQGARGRGGQVGGRGGRGGQGGYDNYSSRGRGNANRGGRRFGWKDYDKPQRNRDASINIKADWQLLEEIDFNRLAKLNLDTDEGEDVDSYGFLYHYDRSFDKAPVKATERRLTALDRATYNVTTSSDPVIQELAEKDEATIFATDSILSMLMCSPRSVYPWDIVIVRQGNKIFMDKRDSAALDMVTVNENAADAPLEEGSKEAINHPIALAEEATYINHNFANQVVLENESQRVDMQHENPFYNSSEETEPPGQQDLQVPQVRPFAQRGGAHNAISGEDQYVTVKALNEFDNKAQGSGGALDWRSKLATQRGAVVATEMKNNSVKLARWTVQSILAKADVMKIGFVSRVSPKTNDKHVILGVIGWKPRDFANQMNLSVSNGWGIVRTIADMCLKREEGKFVLVKDPNKSILRLYEVPAGSFDDDDEVEEAAEAADAEE</sequence>
<feature type="compositionally biased region" description="Basic and acidic residues" evidence="6">
    <location>
        <begin position="39"/>
        <end position="58"/>
    </location>
</feature>
<dbReference type="GO" id="GO:0001732">
    <property type="term" value="P:formation of cytoplasmic translation initiation complex"/>
    <property type="evidence" value="ECO:0007669"/>
    <property type="project" value="UniProtKB-UniRule"/>
</dbReference>
<dbReference type="PANTHER" id="PTHR12399">
    <property type="entry name" value="EUKARYOTIC TRANSLATION INITIATION FACTOR 3 SUBUNIT 7"/>
    <property type="match status" value="1"/>
</dbReference>
<feature type="compositionally biased region" description="Low complexity" evidence="6">
    <location>
        <begin position="107"/>
        <end position="124"/>
    </location>
</feature>
<reference evidence="7 8" key="1">
    <citation type="submission" date="2023-01" db="EMBL/GenBank/DDBJ databases">
        <title>Analysis of 21 Apiospora genomes using comparative genomics revels a genus with tremendous synthesis potential of carbohydrate active enzymes and secondary metabolites.</title>
        <authorList>
            <person name="Sorensen T."/>
        </authorList>
    </citation>
    <scope>NUCLEOTIDE SEQUENCE [LARGE SCALE GENOMIC DNA]</scope>
    <source>
        <strain evidence="7 8">CBS 117206</strain>
    </source>
</reference>
<evidence type="ECO:0000256" key="4">
    <source>
        <dbReference type="ARBA" id="ARBA00022917"/>
    </source>
</evidence>
<evidence type="ECO:0000313" key="7">
    <source>
        <dbReference type="EMBL" id="KAK8114501.1"/>
    </source>
</evidence>
<dbReference type="GO" id="GO:0033290">
    <property type="term" value="C:eukaryotic 48S preinitiation complex"/>
    <property type="evidence" value="ECO:0007669"/>
    <property type="project" value="UniProtKB-UniRule"/>
</dbReference>
<evidence type="ECO:0000256" key="5">
    <source>
        <dbReference type="HAMAP-Rule" id="MF_03003"/>
    </source>
</evidence>
<comment type="subunit">
    <text evidence="5">Component of the eukaryotic translation initiation factor 3 (eIF-3) complex.</text>
</comment>
<feature type="region of interest" description="RNA gate" evidence="5">
    <location>
        <begin position="301"/>
        <end position="315"/>
    </location>
</feature>
<organism evidence="7 8">
    <name type="scientific">Apiospora kogelbergensis</name>
    <dbReference type="NCBI Taxonomy" id="1337665"/>
    <lineage>
        <taxon>Eukaryota</taxon>
        <taxon>Fungi</taxon>
        <taxon>Dikarya</taxon>
        <taxon>Ascomycota</taxon>
        <taxon>Pezizomycotina</taxon>
        <taxon>Sordariomycetes</taxon>
        <taxon>Xylariomycetidae</taxon>
        <taxon>Amphisphaeriales</taxon>
        <taxon>Apiosporaceae</taxon>
        <taxon>Apiospora</taxon>
    </lineage>
</organism>
<accession>A0AAW0QTJ6</accession>
<dbReference type="GO" id="GO:0005852">
    <property type="term" value="C:eukaryotic translation initiation factor 3 complex"/>
    <property type="evidence" value="ECO:0007669"/>
    <property type="project" value="UniProtKB-UniRule"/>
</dbReference>
<dbReference type="GO" id="GO:0098808">
    <property type="term" value="F:mRNA cap binding"/>
    <property type="evidence" value="ECO:0007669"/>
    <property type="project" value="UniProtKB-UniRule"/>
</dbReference>
<comment type="similarity">
    <text evidence="5">Belongs to the eIF-3 subunit D family.</text>
</comment>
<dbReference type="GO" id="GO:0003743">
    <property type="term" value="F:translation initiation factor activity"/>
    <property type="evidence" value="ECO:0007669"/>
    <property type="project" value="UniProtKB-UniRule"/>
</dbReference>
<dbReference type="EMBL" id="JAQQWP010000006">
    <property type="protein sequence ID" value="KAK8114501.1"/>
    <property type="molecule type" value="Genomic_DNA"/>
</dbReference>
<evidence type="ECO:0000256" key="1">
    <source>
        <dbReference type="ARBA" id="ARBA00022490"/>
    </source>
</evidence>
<comment type="caution">
    <text evidence="7">The sequence shown here is derived from an EMBL/GenBank/DDBJ whole genome shotgun (WGS) entry which is preliminary data.</text>
</comment>
<keyword evidence="2 5" id="KW-0396">Initiation factor</keyword>
<dbReference type="GO" id="GO:0002191">
    <property type="term" value="P:cap-dependent translational initiation"/>
    <property type="evidence" value="ECO:0007669"/>
    <property type="project" value="UniProtKB-UniRule"/>
</dbReference>
<evidence type="ECO:0000313" key="8">
    <source>
        <dbReference type="Proteomes" id="UP001392437"/>
    </source>
</evidence>
<dbReference type="Proteomes" id="UP001392437">
    <property type="component" value="Unassembled WGS sequence"/>
</dbReference>
<name>A0AAW0QTJ6_9PEZI</name>
<gene>
    <name evidence="7" type="ORF">PG999_006570</name>
</gene>
<comment type="domain">
    <text evidence="5">The RNA gate region regulates mRNA cap recognition to prevent promiscuous mRNA-binding before assembly of eif3d into the full eukaryotic translation initiation factor 3 (eIF-3) complex.</text>
</comment>
<dbReference type="AlphaFoldDB" id="A0AAW0QTJ6"/>
<keyword evidence="8" id="KW-1185">Reference proteome</keyword>
<proteinExistence type="inferred from homology"/>
<feature type="region of interest" description="Disordered" evidence="6">
    <location>
        <begin position="107"/>
        <end position="167"/>
    </location>
</feature>
<keyword evidence="3" id="KW-0694">RNA-binding</keyword>
<protein>
    <recommendedName>
        <fullName evidence="5">Eukaryotic translation initiation factor 3 subunit D</fullName>
        <shortName evidence="5">eIF3d</shortName>
    </recommendedName>
</protein>